<organism evidence="1 2">
    <name type="scientific">Chryseobacterium sediminis</name>
    <dbReference type="NCBI Taxonomy" id="1679494"/>
    <lineage>
        <taxon>Bacteria</taxon>
        <taxon>Pseudomonadati</taxon>
        <taxon>Bacteroidota</taxon>
        <taxon>Flavobacteriia</taxon>
        <taxon>Flavobacteriales</taxon>
        <taxon>Weeksellaceae</taxon>
        <taxon>Chryseobacterium group</taxon>
        <taxon>Chryseobacterium</taxon>
    </lineage>
</organism>
<dbReference type="InterPro" id="IPR013783">
    <property type="entry name" value="Ig-like_fold"/>
</dbReference>
<dbReference type="RefSeq" id="WP_149832773.1">
    <property type="nucleotide sequence ID" value="NZ_VUNZ01000001.1"/>
</dbReference>
<protein>
    <recommendedName>
        <fullName evidence="3">PKD domain-containing protein</fullName>
    </recommendedName>
</protein>
<evidence type="ECO:0000313" key="1">
    <source>
        <dbReference type="EMBL" id="KAA2223867.1"/>
    </source>
</evidence>
<accession>A0A5B2UBZ6</accession>
<dbReference type="Proteomes" id="UP000323082">
    <property type="component" value="Unassembled WGS sequence"/>
</dbReference>
<comment type="caution">
    <text evidence="1">The sequence shown here is derived from an EMBL/GenBank/DDBJ whole genome shotgun (WGS) entry which is preliminary data.</text>
</comment>
<sequence>MKNQLSNISVQYRKFSKGQYIEDPDQFNEFLDFFEDQDRLSRVLLQGVGIVCGLKPKLIYKNRLLNSIQLSQGVAVTTDGDLLTLNNTSKTSEDLYMSDLKTVDLENKSFTHFKVYDNFKVKYPAFYEGNNQIELWELAAAHEAKPDFQPINNLTNLEDKYLLLYLEDYEKEVKPCRGVDCDNHGIQQIRNLKVLVTTASGITHILGEEGFSLPDPVTGAVKPKRQDRLQPHPLFIEDIMEPVKQNRIILERFVSKNKVEVSDLKKMYIKAIDKADYGKGIFEKITAIAKILRIPSASYESFKASLDRVINQETGFQYTYDVIKDLMDTYSEIIELLPKAFTNCFPDFASFPKHIMLGKIISDVQLDFSRHQFYNSPALDDEKTTQRVKTLIKRFNQQVGNFDPDNIIKNKVQVKITPSQKLNPLSNKAVPFYYQATEEFLKTWNFDKTSNRSSGNNLTFDTEWVSVGLFEKEKPLNLNIDNYSFYNIEGHQGMDHRIAFEQIKEIRDKQQLGFDVMLLSLEELVGNKDLSKAYFNEYIEKNSGLEHKRGVERRGTFIMVYDSIKNPKVIADFSLPYICCTPKAIVKLSLPTAVICAEANPIPFTVFPLNGVVEASVGGGVKQSGNGQYVFDPKLVAKEFHGQEITFTVNGKPTNCSIKVISQPEINIVVSDVFYPEGESIITVVNFKVSGPDFADYTYDWDFLDNGHFINKQPDEYGNVSYEFYNLDPKNIPLIKVNVSGHGCTQDIIIRGWYDAPVRLSLPASVICSAADPLPFDVFPENGVVAASTGAEASVISNGGSYSFAPNLVNPTLYGQEITFTVNGQSTNCKIKVIPPPKVDFAYTVNYPSGGSTETTINIEVSGPYFAEYNYSWDFLGQGQFTAQNPVNGKISYKYTNLDLKNIPVIGVKVTGGGCNQSTAIRDWYDIPVRVSLATDILCSVADAIPFIDLFPANGVVKASPGAESSVVGSGNGNYSFAPNLVNPALYGQYITFTVNDKATNCRIKVIPPPKVNVNYTVDYPANGSTETTINIEVSGPYFTEYTYGWDFLGTGNFTTQPLVNGKISYKYTNINPNNIPVIGVEVTGGGCYQRLSIRDWYRPTSVVINNIDFSEGVQCCEGVKPVVTAVAETGFKFHQRDLSFILKGTGSLNGEPDDSDPAKLIYSWIQTSGPAGAVLIDADTRALTVTNLNYGPYVFRFMVFDPDSDAFDFKDVSAVVQE</sequence>
<name>A0A5B2UBZ6_9FLAO</name>
<dbReference type="AlphaFoldDB" id="A0A5B2UBZ6"/>
<dbReference type="OrthoDB" id="596204at2"/>
<gene>
    <name evidence="1" type="ORF">FW780_06635</name>
</gene>
<evidence type="ECO:0008006" key="3">
    <source>
        <dbReference type="Google" id="ProtNLM"/>
    </source>
</evidence>
<dbReference type="EMBL" id="VUNZ01000001">
    <property type="protein sequence ID" value="KAA2223867.1"/>
    <property type="molecule type" value="Genomic_DNA"/>
</dbReference>
<reference evidence="1 2" key="1">
    <citation type="journal article" date="2015" name="Int. J. Syst. Evol. Microbiol.">
        <title>Chryseobacterium sediminis sp. nov., isolated from a river sediment.</title>
        <authorList>
            <person name="Kampfer P."/>
            <person name="Busse H.J."/>
            <person name="McInroy J.A."/>
            <person name="Glaeser S.P."/>
        </authorList>
    </citation>
    <scope>NUCLEOTIDE SEQUENCE [LARGE SCALE GENOMIC DNA]</scope>
    <source>
        <strain evidence="1 2">IMT-174</strain>
    </source>
</reference>
<proteinExistence type="predicted"/>
<dbReference type="Pfam" id="PF22352">
    <property type="entry name" value="K319L-like_PKD"/>
    <property type="match status" value="1"/>
</dbReference>
<evidence type="ECO:0000313" key="2">
    <source>
        <dbReference type="Proteomes" id="UP000323082"/>
    </source>
</evidence>
<dbReference type="Gene3D" id="2.60.40.10">
    <property type="entry name" value="Immunoglobulins"/>
    <property type="match status" value="1"/>
</dbReference>